<keyword evidence="3" id="KW-1185">Reference proteome</keyword>
<dbReference type="Proteomes" id="UP000198897">
    <property type="component" value="Unassembled WGS sequence"/>
</dbReference>
<evidence type="ECO:0000313" key="2">
    <source>
        <dbReference type="EMBL" id="SFF52541.1"/>
    </source>
</evidence>
<protein>
    <submittedName>
        <fullName evidence="2">Sporulation lipoprotein YhcN/YlaJ (Spore_YhcN_YlaJ)</fullName>
    </submittedName>
</protein>
<dbReference type="EMBL" id="FOOG01000001">
    <property type="protein sequence ID" value="SFF52541.1"/>
    <property type="molecule type" value="Genomic_DNA"/>
</dbReference>
<keyword evidence="2" id="KW-0449">Lipoprotein</keyword>
<dbReference type="OrthoDB" id="2964917at2"/>
<dbReference type="AlphaFoldDB" id="A0A1I2JIN0"/>
<dbReference type="RefSeq" id="WP_089748954.1">
    <property type="nucleotide sequence ID" value="NZ_FOOG01000001.1"/>
</dbReference>
<evidence type="ECO:0000313" key="3">
    <source>
        <dbReference type="Proteomes" id="UP000198897"/>
    </source>
</evidence>
<feature type="chain" id="PRO_5038684426" evidence="1">
    <location>
        <begin position="21"/>
        <end position="187"/>
    </location>
</feature>
<accession>A0A1I2JIN0</accession>
<dbReference type="InterPro" id="IPR019076">
    <property type="entry name" value="Spore_lipoprot_YhcN/YlaJ-like"/>
</dbReference>
<keyword evidence="1" id="KW-0732">Signal</keyword>
<proteinExistence type="predicted"/>
<feature type="signal peptide" evidence="1">
    <location>
        <begin position="1"/>
        <end position="20"/>
    </location>
</feature>
<name>A0A1I2JIN0_9BACI</name>
<organism evidence="2 3">
    <name type="scientific">Halobacillus alkaliphilus</name>
    <dbReference type="NCBI Taxonomy" id="396056"/>
    <lineage>
        <taxon>Bacteria</taxon>
        <taxon>Bacillati</taxon>
        <taxon>Bacillota</taxon>
        <taxon>Bacilli</taxon>
        <taxon>Bacillales</taxon>
        <taxon>Bacillaceae</taxon>
        <taxon>Halobacillus</taxon>
    </lineage>
</organism>
<gene>
    <name evidence="2" type="ORF">SAMN05216353_10126</name>
</gene>
<reference evidence="3" key="1">
    <citation type="submission" date="2016-10" db="EMBL/GenBank/DDBJ databases">
        <authorList>
            <person name="Varghese N."/>
            <person name="Submissions S."/>
        </authorList>
    </citation>
    <scope>NUCLEOTIDE SEQUENCE [LARGE SCALE GENOMIC DNA]</scope>
    <source>
        <strain evidence="3">FP5</strain>
    </source>
</reference>
<dbReference type="Pfam" id="PF09580">
    <property type="entry name" value="Spore_YhcN_YlaJ"/>
    <property type="match status" value="1"/>
</dbReference>
<sequence length="187" mass="21735">MWKYFMVLMFTILLTAGCGAQPDEQTGDETTYYEPITYGGDPGIKRRGQIPTGEDSWFKRTAEEEFRNSKFKETNRGHDNAFNNEESMTIMKKVNELEEVTMTQAFTDDKKVYIAVMINPYNRRDQSIPKKVEAKVKEITDKPIIIYTNNNNWDHMKDLNARLKASQAPAQLKSQIRDFFQQNQTGK</sequence>
<evidence type="ECO:0000256" key="1">
    <source>
        <dbReference type="SAM" id="SignalP"/>
    </source>
</evidence>
<dbReference type="PROSITE" id="PS51257">
    <property type="entry name" value="PROKAR_LIPOPROTEIN"/>
    <property type="match status" value="1"/>
</dbReference>